<comment type="similarity">
    <text evidence="2">Belongs to the EccD/Snm4 family.</text>
</comment>
<keyword evidence="5 7" id="KW-1133">Transmembrane helix</keyword>
<feature type="transmembrane region" description="Helical" evidence="7">
    <location>
        <begin position="126"/>
        <end position="145"/>
    </location>
</feature>
<sequence length="465" mass="47606">MTTASTTTVAGRSDVCRLTVVGPERRADLAVPATVTVGDLLGVVRGHVCGDPGRNDGDWVLQRLGEPPLDPDGTPATLDLRDGEVLYLRPVDDSLAVLHFDDVAEGVAEVVGTPAVRWRPALTRRLLLGLACLVLGVLAVGVWRVGPGRGMAVAAAVVAVALGAACFVATRLRPDRAIGMITGLVGCLFAALAGATAARGASGVLAPGRGDIALAGVCVAVAAAGALTLRRAPAEVFGSVLATSVAALTGVGISTVLGLDATRSVGVLAVGAFVTATLGMRIAVRVARLRVPQLPRTAEELQEGIEPEPATRVARRTRIADVCLTSLAVSGAAVFAVALWRLSREPEWIGPVLATVLGGAVLLRTRVLVGPWQRIPMAVSGALGPMLVLLSLVESAPPVVGAALLLVLLVAAGLLLIAARRMPGSRPLPVWGHAGDLLETWTAVALIPLLLQLVHVYAAVRSLVG</sequence>
<dbReference type="InterPro" id="IPR024962">
    <property type="entry name" value="YukD-like"/>
</dbReference>
<keyword evidence="3" id="KW-1003">Cell membrane</keyword>
<evidence type="ECO:0000256" key="4">
    <source>
        <dbReference type="ARBA" id="ARBA00022692"/>
    </source>
</evidence>
<evidence type="ECO:0000256" key="1">
    <source>
        <dbReference type="ARBA" id="ARBA00004651"/>
    </source>
</evidence>
<feature type="transmembrane region" description="Helical" evidence="7">
    <location>
        <begin position="212"/>
        <end position="229"/>
    </location>
</feature>
<feature type="domain" description="EccD-like transmembrane" evidence="8">
    <location>
        <begin position="123"/>
        <end position="463"/>
    </location>
</feature>
<evidence type="ECO:0000256" key="5">
    <source>
        <dbReference type="ARBA" id="ARBA00022989"/>
    </source>
</evidence>
<feature type="transmembrane region" description="Helical" evidence="7">
    <location>
        <begin position="151"/>
        <end position="170"/>
    </location>
</feature>
<evidence type="ECO:0000259" key="8">
    <source>
        <dbReference type="Pfam" id="PF19053"/>
    </source>
</evidence>
<dbReference type="NCBIfam" id="TIGR03920">
    <property type="entry name" value="T7SS_EccD"/>
    <property type="match status" value="1"/>
</dbReference>
<feature type="transmembrane region" description="Helical" evidence="7">
    <location>
        <begin position="177"/>
        <end position="200"/>
    </location>
</feature>
<name>A0ABN6RCM5_STRNI</name>
<evidence type="ECO:0000256" key="6">
    <source>
        <dbReference type="ARBA" id="ARBA00023136"/>
    </source>
</evidence>
<evidence type="ECO:0000313" key="9">
    <source>
        <dbReference type="EMBL" id="BDM74423.1"/>
    </source>
</evidence>
<organism evidence="9 10">
    <name type="scientific">Streptomyces nigrescens</name>
    <dbReference type="NCBI Taxonomy" id="1920"/>
    <lineage>
        <taxon>Bacteria</taxon>
        <taxon>Bacillati</taxon>
        <taxon>Actinomycetota</taxon>
        <taxon>Actinomycetes</taxon>
        <taxon>Kitasatosporales</taxon>
        <taxon>Streptomycetaceae</taxon>
        <taxon>Streptomyces</taxon>
    </lineage>
</organism>
<reference evidence="9" key="1">
    <citation type="submission" date="2022-06" db="EMBL/GenBank/DDBJ databases">
        <title>Complete genome sequence of Streptomyces nigrescens HEK616.</title>
        <authorList>
            <person name="Asamizu S."/>
            <person name="Onaka H."/>
        </authorList>
    </citation>
    <scope>NUCLEOTIDE SEQUENCE</scope>
    <source>
        <strain evidence="9">HEK616</strain>
        <plasmid evidence="9">SNP1</plasmid>
    </source>
</reference>
<evidence type="ECO:0000256" key="2">
    <source>
        <dbReference type="ARBA" id="ARBA00006162"/>
    </source>
</evidence>
<feature type="transmembrane region" description="Helical" evidence="7">
    <location>
        <begin position="440"/>
        <end position="460"/>
    </location>
</feature>
<keyword evidence="6 7" id="KW-0472">Membrane</keyword>
<comment type="subcellular location">
    <subcellularLocation>
        <location evidence="1">Cell membrane</location>
        <topology evidence="1">Multi-pass membrane protein</topology>
    </subcellularLocation>
</comment>
<evidence type="ECO:0000256" key="7">
    <source>
        <dbReference type="SAM" id="Phobius"/>
    </source>
</evidence>
<accession>A0ABN6RCM5</accession>
<feature type="transmembrane region" description="Helical" evidence="7">
    <location>
        <begin position="399"/>
        <end position="419"/>
    </location>
</feature>
<geneLocation type="plasmid" evidence="9 10">
    <name>SNP1</name>
</geneLocation>
<feature type="transmembrane region" description="Helical" evidence="7">
    <location>
        <begin position="322"/>
        <end position="342"/>
    </location>
</feature>
<feature type="transmembrane region" description="Helical" evidence="7">
    <location>
        <begin position="265"/>
        <end position="284"/>
    </location>
</feature>
<proteinExistence type="inferred from homology"/>
<dbReference type="Proteomes" id="UP001059597">
    <property type="component" value="Plasmid SNP1"/>
</dbReference>
<keyword evidence="4 7" id="KW-0812">Transmembrane</keyword>
<gene>
    <name evidence="9" type="ORF">HEK616_79100</name>
</gene>
<dbReference type="InterPro" id="IPR006707">
    <property type="entry name" value="T7SS_EccD"/>
</dbReference>
<dbReference type="InterPro" id="IPR044049">
    <property type="entry name" value="EccD_transm"/>
</dbReference>
<feature type="transmembrane region" description="Helical" evidence="7">
    <location>
        <begin position="375"/>
        <end position="393"/>
    </location>
</feature>
<dbReference type="PIRSF" id="PIRSF017804">
    <property type="entry name" value="Secretion_EccD1"/>
    <property type="match status" value="1"/>
</dbReference>
<dbReference type="Pfam" id="PF08817">
    <property type="entry name" value="YukD"/>
    <property type="match status" value="1"/>
</dbReference>
<dbReference type="Pfam" id="PF19053">
    <property type="entry name" value="EccD"/>
    <property type="match status" value="1"/>
</dbReference>
<protein>
    <submittedName>
        <fullName evidence="9">Type VII secretion integral membrane protein EccD</fullName>
    </submittedName>
</protein>
<keyword evidence="9" id="KW-0614">Plasmid</keyword>
<dbReference type="EMBL" id="AP026074">
    <property type="protein sequence ID" value="BDM74423.1"/>
    <property type="molecule type" value="Genomic_DNA"/>
</dbReference>
<feature type="transmembrane region" description="Helical" evidence="7">
    <location>
        <begin position="236"/>
        <end position="259"/>
    </location>
</feature>
<keyword evidence="10" id="KW-1185">Reference proteome</keyword>
<dbReference type="RefSeq" id="WP_261957955.1">
    <property type="nucleotide sequence ID" value="NZ_AP026074.1"/>
</dbReference>
<dbReference type="Gene3D" id="3.10.20.90">
    <property type="entry name" value="Phosphatidylinositol 3-kinase Catalytic Subunit, Chain A, domain 1"/>
    <property type="match status" value="1"/>
</dbReference>
<evidence type="ECO:0000313" key="10">
    <source>
        <dbReference type="Proteomes" id="UP001059597"/>
    </source>
</evidence>
<evidence type="ECO:0000256" key="3">
    <source>
        <dbReference type="ARBA" id="ARBA00022475"/>
    </source>
</evidence>